<reference evidence="2 3" key="1">
    <citation type="submission" date="2017-12" db="EMBL/GenBank/DDBJ databases">
        <title>Complete Genome Sequence of Stenotrophomonas maltophilia CSM2.</title>
        <authorList>
            <person name="Castro-Jaimes S."/>
            <person name="Lopez-Leal G."/>
            <person name="Barberena Jonas C."/>
            <person name="Bustos P."/>
            <person name="Perez-Oseguera A."/>
            <person name="Cevallos M.A."/>
        </authorList>
    </citation>
    <scope>NUCLEOTIDE SEQUENCE [LARGE SCALE GENOMIC DNA]</scope>
    <source>
        <strain evidence="2 3">CSM2</strain>
    </source>
</reference>
<keyword evidence="1" id="KW-0472">Membrane</keyword>
<organism evidence="2 3">
    <name type="scientific">Stenotrophomonas maltophilia</name>
    <name type="common">Pseudomonas maltophilia</name>
    <name type="synonym">Xanthomonas maltophilia</name>
    <dbReference type="NCBI Taxonomy" id="40324"/>
    <lineage>
        <taxon>Bacteria</taxon>
        <taxon>Pseudomonadati</taxon>
        <taxon>Pseudomonadota</taxon>
        <taxon>Gammaproteobacteria</taxon>
        <taxon>Lysobacterales</taxon>
        <taxon>Lysobacteraceae</taxon>
        <taxon>Stenotrophomonas</taxon>
        <taxon>Stenotrophomonas maltophilia group</taxon>
    </lineage>
</organism>
<evidence type="ECO:0000313" key="3">
    <source>
        <dbReference type="Proteomes" id="UP000234414"/>
    </source>
</evidence>
<dbReference type="Proteomes" id="UP000234414">
    <property type="component" value="Chromosome"/>
</dbReference>
<keyword evidence="1" id="KW-1133">Transmembrane helix</keyword>
<protein>
    <recommendedName>
        <fullName evidence="4">Transmembrane protein</fullName>
    </recommendedName>
</protein>
<sequence>MDEAVHKRRVGLSLLLGIPIIAAAGTLAVLGLVVAPDCLTAIELLWAGAGLIGLLAWGVLAGLFLWRGQAALCAAPWPLWGGLGLGVLAAVGMVAVAVHRVFTDPDLIVLAYLFLGPPLLLPAAHLAWLRWARAATLPPAPG</sequence>
<evidence type="ECO:0000256" key="1">
    <source>
        <dbReference type="SAM" id="Phobius"/>
    </source>
</evidence>
<proteinExistence type="predicted"/>
<name>A0AAD0BQH3_STEMA</name>
<accession>A0AAD0BQH3</accession>
<feature type="transmembrane region" description="Helical" evidence="1">
    <location>
        <begin position="108"/>
        <end position="129"/>
    </location>
</feature>
<dbReference type="AlphaFoldDB" id="A0AAD0BQH3"/>
<dbReference type="RefSeq" id="WP_049443126.1">
    <property type="nucleotide sequence ID" value="NZ_CP025298.1"/>
</dbReference>
<feature type="transmembrane region" description="Helical" evidence="1">
    <location>
        <begin position="12"/>
        <end position="33"/>
    </location>
</feature>
<evidence type="ECO:0008006" key="4">
    <source>
        <dbReference type="Google" id="ProtNLM"/>
    </source>
</evidence>
<dbReference type="EMBL" id="CP025298">
    <property type="protein sequence ID" value="AUI06223.1"/>
    <property type="molecule type" value="Genomic_DNA"/>
</dbReference>
<keyword evidence="1" id="KW-0812">Transmembrane</keyword>
<evidence type="ECO:0000313" key="2">
    <source>
        <dbReference type="EMBL" id="AUI06223.1"/>
    </source>
</evidence>
<gene>
    <name evidence="2" type="ORF">SmaCSM2_03105</name>
</gene>
<feature type="transmembrane region" description="Helical" evidence="1">
    <location>
        <begin position="45"/>
        <end position="66"/>
    </location>
</feature>
<feature type="transmembrane region" description="Helical" evidence="1">
    <location>
        <begin position="78"/>
        <end position="102"/>
    </location>
</feature>